<dbReference type="Proteomes" id="UP000234296">
    <property type="component" value="Unassembled WGS sequence"/>
</dbReference>
<organism evidence="3 4">
    <name type="scientific">Pantoea endophytica</name>
    <dbReference type="NCBI Taxonomy" id="92488"/>
    <lineage>
        <taxon>Bacteria</taxon>
        <taxon>Pseudomonadati</taxon>
        <taxon>Pseudomonadota</taxon>
        <taxon>Gammaproteobacteria</taxon>
        <taxon>Enterobacterales</taxon>
        <taxon>Erwiniaceae</taxon>
        <taxon>Pantoea</taxon>
    </lineage>
</organism>
<keyword evidence="4" id="KW-1185">Reference proteome</keyword>
<proteinExistence type="predicted"/>
<comment type="caution">
    <text evidence="3">The sequence shown here is derived from an EMBL/GenBank/DDBJ whole genome shotgun (WGS) entry which is preliminary data.</text>
</comment>
<protein>
    <submittedName>
        <fullName evidence="3">Uncharacterized protein</fullName>
    </submittedName>
</protein>
<name>A0ABX4SN91_9GAMM</name>
<keyword evidence="1" id="KW-0812">Transmembrane</keyword>
<feature type="transmembrane region" description="Helical" evidence="1">
    <location>
        <begin position="32"/>
        <end position="50"/>
    </location>
</feature>
<evidence type="ECO:0000256" key="2">
    <source>
        <dbReference type="SAM" id="SignalP"/>
    </source>
</evidence>
<dbReference type="RefSeq" id="WP_101763393.1">
    <property type="nucleotide sequence ID" value="NZ_PJRT01000027.1"/>
</dbReference>
<reference evidence="4" key="1">
    <citation type="submission" date="2017-12" db="EMBL/GenBank/DDBJ databases">
        <title>The genome sequence of Pantoea sp. 596.</title>
        <authorList>
            <person name="Gao J."/>
            <person name="Mao X."/>
            <person name="Sun J."/>
        </authorList>
    </citation>
    <scope>NUCLEOTIDE SEQUENCE [LARGE SCALE GENOMIC DNA]</scope>
    <source>
        <strain evidence="4">596</strain>
    </source>
</reference>
<feature type="chain" id="PRO_5045107774" evidence="2">
    <location>
        <begin position="21"/>
        <end position="386"/>
    </location>
</feature>
<keyword evidence="1" id="KW-0472">Membrane</keyword>
<sequence>MKKNKSIAFCILSASMPLLAYQFQFQNQADTLSISILLATLMAVVFDYKYPSPIKYITFVLLGIFCMSIYQSIILFPIALVLIKQLVDSLNNKIDYKAGSSKLLLLLCLVLIIYIFYSLATHYVQLYLNIPAAEYFKAMLTWGKQPSNEVFQDVLKHLKWRLGNKSHFGLKIYWITAIPLIIIVIKSIRCKNYYSTFLAICIYLFPFSLDVLTGTWLPARTLTQIPICFAALISLSFFNLRANYIYFVSFSLLLIGASNSNRLFYADFISNQQDNFLSQMMLSHLIMDYPEFNAKSDKIYFYGNSPLNNKWRPSNSENFGMSFFQYGDSRIVNYMNMTGFMDLKRVNDTTIKMMENDIKAVPCWPDKKSIIKRESDYIIKYCTTSF</sequence>
<feature type="transmembrane region" description="Helical" evidence="1">
    <location>
        <begin position="168"/>
        <end position="188"/>
    </location>
</feature>
<gene>
    <name evidence="3" type="ORF">PZBJ_16605</name>
</gene>
<feature type="transmembrane region" description="Helical" evidence="1">
    <location>
        <begin position="194"/>
        <end position="212"/>
    </location>
</feature>
<feature type="signal peptide" evidence="2">
    <location>
        <begin position="1"/>
        <end position="20"/>
    </location>
</feature>
<keyword evidence="2" id="KW-0732">Signal</keyword>
<evidence type="ECO:0000256" key="1">
    <source>
        <dbReference type="SAM" id="Phobius"/>
    </source>
</evidence>
<evidence type="ECO:0000313" key="3">
    <source>
        <dbReference type="EMBL" id="PLR22075.1"/>
    </source>
</evidence>
<feature type="transmembrane region" description="Helical" evidence="1">
    <location>
        <begin position="57"/>
        <end position="83"/>
    </location>
</feature>
<keyword evidence="1" id="KW-1133">Transmembrane helix</keyword>
<evidence type="ECO:0000313" key="4">
    <source>
        <dbReference type="Proteomes" id="UP000234296"/>
    </source>
</evidence>
<feature type="transmembrane region" description="Helical" evidence="1">
    <location>
        <begin position="103"/>
        <end position="120"/>
    </location>
</feature>
<feature type="transmembrane region" description="Helical" evidence="1">
    <location>
        <begin position="219"/>
        <end position="238"/>
    </location>
</feature>
<accession>A0ABX4SN91</accession>
<feature type="transmembrane region" description="Helical" evidence="1">
    <location>
        <begin position="244"/>
        <end position="265"/>
    </location>
</feature>
<dbReference type="EMBL" id="PJRT01000027">
    <property type="protein sequence ID" value="PLR22075.1"/>
    <property type="molecule type" value="Genomic_DNA"/>
</dbReference>